<sequence length="336" mass="37520">MIYVGGVPFAPDDSSQGMDTLIALMELPVLASASNSFKSVPQKKLSVSEPILPFVYLLSPLTLTFAIFPILKLVGTDEATTCVGVVIRNCKSGMLSVAHIDSPNIVDVGLTQMLSSVADQDADDLLDVHLIGGFDDISSQHSRVDKKNRTEMEGFSYPLCAKIIETLRNRSEKFQIQTLHVLGHNTKWDSQGVGSPVFLGFVVETATGSIIPASFDRSSKCPDEIVRRVRITSWYDDPSWTGKLLDAYDTKTDRFVIAPCAWSIRQKEMALTLQNLSDTEILLKCSTSPSAECPHFVDNERRMWDYLIRHPDWRETFPSKQPRVFERNADGTWTKL</sequence>
<dbReference type="GO" id="GO:0006511">
    <property type="term" value="P:ubiquitin-dependent protein catabolic process"/>
    <property type="evidence" value="ECO:0007669"/>
    <property type="project" value="TreeGrafter"/>
</dbReference>
<name>A0A830CNA5_9LAMI</name>
<dbReference type="PANTHER" id="PTHR12498">
    <property type="entry name" value="N-TERMINAL ASPARAGINE AMIDOHYDROLASE"/>
    <property type="match status" value="1"/>
</dbReference>
<dbReference type="OrthoDB" id="539995at2759"/>
<comment type="caution">
    <text evidence="1">The sequence shown here is derived from an EMBL/GenBank/DDBJ whole genome shotgun (WGS) entry which is preliminary data.</text>
</comment>
<dbReference type="EMBL" id="BMAC01000672">
    <property type="protein sequence ID" value="GFQ01291.1"/>
    <property type="molecule type" value="Genomic_DNA"/>
</dbReference>
<dbReference type="InterPro" id="IPR026750">
    <property type="entry name" value="NTAN1"/>
</dbReference>
<organism evidence="1 2">
    <name type="scientific">Phtheirospermum japonicum</name>
    <dbReference type="NCBI Taxonomy" id="374723"/>
    <lineage>
        <taxon>Eukaryota</taxon>
        <taxon>Viridiplantae</taxon>
        <taxon>Streptophyta</taxon>
        <taxon>Embryophyta</taxon>
        <taxon>Tracheophyta</taxon>
        <taxon>Spermatophyta</taxon>
        <taxon>Magnoliopsida</taxon>
        <taxon>eudicotyledons</taxon>
        <taxon>Gunneridae</taxon>
        <taxon>Pentapetalae</taxon>
        <taxon>asterids</taxon>
        <taxon>lamiids</taxon>
        <taxon>Lamiales</taxon>
        <taxon>Orobanchaceae</taxon>
        <taxon>Orobanchaceae incertae sedis</taxon>
        <taxon>Phtheirospermum</taxon>
    </lineage>
</organism>
<reference evidence="1" key="1">
    <citation type="submission" date="2020-07" db="EMBL/GenBank/DDBJ databases">
        <title>Ethylene signaling mediates host invasion by parasitic plants.</title>
        <authorList>
            <person name="Yoshida S."/>
        </authorList>
    </citation>
    <scope>NUCLEOTIDE SEQUENCE</scope>
    <source>
        <strain evidence="1">Okayama</strain>
    </source>
</reference>
<evidence type="ECO:0000313" key="1">
    <source>
        <dbReference type="EMBL" id="GFQ01291.1"/>
    </source>
</evidence>
<keyword evidence="1" id="KW-0378">Hydrolase</keyword>
<dbReference type="GO" id="GO:0008418">
    <property type="term" value="F:protein-N-terminal asparagine amidohydrolase activity"/>
    <property type="evidence" value="ECO:0007669"/>
    <property type="project" value="InterPro"/>
</dbReference>
<evidence type="ECO:0000313" key="2">
    <source>
        <dbReference type="Proteomes" id="UP000653305"/>
    </source>
</evidence>
<accession>A0A830CNA5</accession>
<dbReference type="Pfam" id="PF14736">
    <property type="entry name" value="N_Asn_amidohyd"/>
    <property type="match status" value="1"/>
</dbReference>
<proteinExistence type="predicted"/>
<gene>
    <name evidence="1" type="ORF">PHJA_002273000</name>
</gene>
<keyword evidence="2" id="KW-1185">Reference proteome</keyword>
<protein>
    <submittedName>
        <fullName evidence="1">Protein n-terminal asparagine amidohydrolase</fullName>
    </submittedName>
</protein>
<dbReference type="PANTHER" id="PTHR12498:SF0">
    <property type="entry name" value="PROTEIN N-TERMINAL ASPARAGINE AMIDOHYDROLASE"/>
    <property type="match status" value="1"/>
</dbReference>
<dbReference type="AlphaFoldDB" id="A0A830CNA5"/>
<dbReference type="Proteomes" id="UP000653305">
    <property type="component" value="Unassembled WGS sequence"/>
</dbReference>
<dbReference type="GO" id="GO:0005634">
    <property type="term" value="C:nucleus"/>
    <property type="evidence" value="ECO:0007669"/>
    <property type="project" value="TreeGrafter"/>
</dbReference>